<evidence type="ECO:0000313" key="2">
    <source>
        <dbReference type="Proteomes" id="UP001642406"/>
    </source>
</evidence>
<accession>A0ABP0AN36</accession>
<evidence type="ECO:0000313" key="1">
    <source>
        <dbReference type="EMBL" id="CAK7208660.1"/>
    </source>
</evidence>
<protein>
    <submittedName>
        <fullName evidence="1">Uncharacterized protein</fullName>
    </submittedName>
</protein>
<keyword evidence="2" id="KW-1185">Reference proteome</keyword>
<gene>
    <name evidence="1" type="ORF">SBRCBS47491_000167</name>
</gene>
<organism evidence="1 2">
    <name type="scientific">Sporothrix bragantina</name>
    <dbReference type="NCBI Taxonomy" id="671064"/>
    <lineage>
        <taxon>Eukaryota</taxon>
        <taxon>Fungi</taxon>
        <taxon>Dikarya</taxon>
        <taxon>Ascomycota</taxon>
        <taxon>Pezizomycotina</taxon>
        <taxon>Sordariomycetes</taxon>
        <taxon>Sordariomycetidae</taxon>
        <taxon>Ophiostomatales</taxon>
        <taxon>Ophiostomataceae</taxon>
        <taxon>Sporothrix</taxon>
    </lineage>
</organism>
<reference evidence="1 2" key="1">
    <citation type="submission" date="2024-01" db="EMBL/GenBank/DDBJ databases">
        <authorList>
            <person name="Allen C."/>
            <person name="Tagirdzhanova G."/>
        </authorList>
    </citation>
    <scope>NUCLEOTIDE SEQUENCE [LARGE SCALE GENOMIC DNA]</scope>
</reference>
<name>A0ABP0AN36_9PEZI</name>
<dbReference type="Proteomes" id="UP001642406">
    <property type="component" value="Unassembled WGS sequence"/>
</dbReference>
<sequence length="156" mass="16932">MLSRASTMAATASSRASSISLSVTPSCPQRRESFPCMPFSHAAVLHIRSPRREYLDERYFAVDNWYERLATGNTHAALGIVAFDALEQHTGTVYSSADFVPVHGFVAEAVETSSQAVNKHASSGAIAAVSRFLGGRPKLATWPLNKKETVRHNVQG</sequence>
<comment type="caution">
    <text evidence="1">The sequence shown here is derived from an EMBL/GenBank/DDBJ whole genome shotgun (WGS) entry which is preliminary data.</text>
</comment>
<proteinExistence type="predicted"/>
<dbReference type="EMBL" id="CAWUHC010000001">
    <property type="protein sequence ID" value="CAK7208660.1"/>
    <property type="molecule type" value="Genomic_DNA"/>
</dbReference>